<evidence type="ECO:0000259" key="7">
    <source>
        <dbReference type="Pfam" id="PF13525"/>
    </source>
</evidence>
<evidence type="ECO:0000313" key="9">
    <source>
        <dbReference type="Proteomes" id="UP000243904"/>
    </source>
</evidence>
<evidence type="ECO:0000313" key="8">
    <source>
        <dbReference type="EMBL" id="SDS88546.1"/>
    </source>
</evidence>
<dbReference type="GO" id="GO:0051205">
    <property type="term" value="P:protein insertion into membrane"/>
    <property type="evidence" value="ECO:0007669"/>
    <property type="project" value="UniProtKB-UniRule"/>
</dbReference>
<dbReference type="EMBL" id="LT629750">
    <property type="protein sequence ID" value="SDS88546.1"/>
    <property type="molecule type" value="Genomic_DNA"/>
</dbReference>
<evidence type="ECO:0000256" key="1">
    <source>
        <dbReference type="ARBA" id="ARBA00022729"/>
    </source>
</evidence>
<evidence type="ECO:0000256" key="2">
    <source>
        <dbReference type="ARBA" id="ARBA00023136"/>
    </source>
</evidence>
<sequence>MMITAFMSWVHEGAAAAAAKASGLKSMMARRMARELRKFSASSDLRWLGRQLRVAASLAVLAIPLSGCGTGALWDKFFAKDDTFKDEPADKLYNEGLFLLNQKKDVKAASKKFEEVDREHPYSEWARKSLLMSAYAYYDAGDYDSCIGAATRYVTLHPGSPDAAYAQYLIAASNYDQIPDTSRDQGRTEKAIAALEEVVRKYPTSEYAVSAKAKLEGARDQLAGKEMAIGRYYMEKRDYTAAINRFKTVVTQYQTTRHVEEALERLTEAYMAIGIVGEAQTAAAVLGHNFPDSRWYKDAYNLVKSGGLEPSENQGSWISRAFKKVGLG</sequence>
<dbReference type="GO" id="GO:0043165">
    <property type="term" value="P:Gram-negative-bacterium-type cell outer membrane assembly"/>
    <property type="evidence" value="ECO:0007669"/>
    <property type="project" value="UniProtKB-UniRule"/>
</dbReference>
<evidence type="ECO:0000256" key="4">
    <source>
        <dbReference type="ARBA" id="ARBA00023237"/>
    </source>
</evidence>
<accession>A0A1H1VWA8</accession>
<dbReference type="Gene3D" id="1.25.40.10">
    <property type="entry name" value="Tetratricopeptide repeat domain"/>
    <property type="match status" value="1"/>
</dbReference>
<keyword evidence="5" id="KW-0449">Lipoprotein</keyword>
<dbReference type="PANTHER" id="PTHR37423:SF1">
    <property type="entry name" value="OUTER MEMBRANE PROTEIN ASSEMBLY FACTOR BAMD"/>
    <property type="match status" value="1"/>
</dbReference>
<proteinExistence type="inferred from homology"/>
<feature type="domain" description="Outer membrane lipoprotein BamD-like" evidence="7">
    <location>
        <begin position="86"/>
        <end position="282"/>
    </location>
</feature>
<dbReference type="Pfam" id="PF13525">
    <property type="entry name" value="YfiO"/>
    <property type="match status" value="1"/>
</dbReference>
<dbReference type="Proteomes" id="UP000243904">
    <property type="component" value="Chromosome I"/>
</dbReference>
<evidence type="ECO:0000256" key="3">
    <source>
        <dbReference type="ARBA" id="ARBA00023139"/>
    </source>
</evidence>
<comment type="subcellular location">
    <subcellularLocation>
        <location evidence="6">Cell outer membrane</location>
    </subcellularLocation>
</comment>
<comment type="subunit">
    <text evidence="6">Part of the Bam complex.</text>
</comment>
<dbReference type="HAMAP" id="MF_00922">
    <property type="entry name" value="OM_assembly_BamD"/>
    <property type="match status" value="1"/>
</dbReference>
<evidence type="ECO:0000256" key="6">
    <source>
        <dbReference type="HAMAP-Rule" id="MF_00922"/>
    </source>
</evidence>
<dbReference type="InterPro" id="IPR017689">
    <property type="entry name" value="BamD"/>
</dbReference>
<dbReference type="NCBIfam" id="TIGR03302">
    <property type="entry name" value="OM_YfiO"/>
    <property type="match status" value="1"/>
</dbReference>
<keyword evidence="1 6" id="KW-0732">Signal</keyword>
<gene>
    <name evidence="6" type="primary">bamD</name>
    <name evidence="8" type="ORF">SAMN05444158_3564</name>
</gene>
<comment type="similarity">
    <text evidence="6">Belongs to the BamD family.</text>
</comment>
<dbReference type="InterPro" id="IPR011990">
    <property type="entry name" value="TPR-like_helical_dom_sf"/>
</dbReference>
<keyword evidence="9" id="KW-1185">Reference proteome</keyword>
<dbReference type="CDD" id="cd15830">
    <property type="entry name" value="BamD"/>
    <property type="match status" value="1"/>
</dbReference>
<keyword evidence="3" id="KW-0564">Palmitate</keyword>
<reference evidence="9" key="1">
    <citation type="submission" date="2016-10" db="EMBL/GenBank/DDBJ databases">
        <authorList>
            <person name="Varghese N."/>
            <person name="Submissions S."/>
        </authorList>
    </citation>
    <scope>NUCLEOTIDE SEQUENCE [LARGE SCALE GENOMIC DNA]</scope>
    <source>
        <strain evidence="9">GAS369</strain>
    </source>
</reference>
<keyword evidence="4 6" id="KW-0998">Cell outer membrane</keyword>
<evidence type="ECO:0000256" key="5">
    <source>
        <dbReference type="ARBA" id="ARBA00023288"/>
    </source>
</evidence>
<comment type="function">
    <text evidence="6">Part of the outer membrane protein assembly complex, which is involved in assembly and insertion of beta-barrel proteins into the outer membrane.</text>
</comment>
<keyword evidence="2 6" id="KW-0472">Membrane</keyword>
<protein>
    <recommendedName>
        <fullName evidence="6">Outer membrane protein assembly factor BamD</fullName>
    </recommendedName>
</protein>
<dbReference type="SUPFAM" id="SSF48452">
    <property type="entry name" value="TPR-like"/>
    <property type="match status" value="1"/>
</dbReference>
<dbReference type="PANTHER" id="PTHR37423">
    <property type="entry name" value="SOLUBLE LYTIC MUREIN TRANSGLYCOSYLASE-RELATED"/>
    <property type="match status" value="1"/>
</dbReference>
<name>A0A1H1VWA8_9BRAD</name>
<dbReference type="InterPro" id="IPR039565">
    <property type="entry name" value="BamD-like"/>
</dbReference>
<dbReference type="GO" id="GO:1990063">
    <property type="term" value="C:Bam protein complex"/>
    <property type="evidence" value="ECO:0007669"/>
    <property type="project" value="TreeGrafter"/>
</dbReference>
<dbReference type="AlphaFoldDB" id="A0A1H1VWA8"/>
<organism evidence="8 9">
    <name type="scientific">Bradyrhizobium canariense</name>
    <dbReference type="NCBI Taxonomy" id="255045"/>
    <lineage>
        <taxon>Bacteria</taxon>
        <taxon>Pseudomonadati</taxon>
        <taxon>Pseudomonadota</taxon>
        <taxon>Alphaproteobacteria</taxon>
        <taxon>Hyphomicrobiales</taxon>
        <taxon>Nitrobacteraceae</taxon>
        <taxon>Bradyrhizobium</taxon>
    </lineage>
</organism>